<protein>
    <submittedName>
        <fullName evidence="2">Uncharacterized protein</fullName>
    </submittedName>
</protein>
<gene>
    <name evidence="2" type="ORF">UFOVP1311_4</name>
</gene>
<evidence type="ECO:0000313" key="2">
    <source>
        <dbReference type="EMBL" id="CAB4197265.1"/>
    </source>
</evidence>
<proteinExistence type="predicted"/>
<feature type="region of interest" description="Disordered" evidence="1">
    <location>
        <begin position="66"/>
        <end position="107"/>
    </location>
</feature>
<organism evidence="2">
    <name type="scientific">uncultured Caudovirales phage</name>
    <dbReference type="NCBI Taxonomy" id="2100421"/>
    <lineage>
        <taxon>Viruses</taxon>
        <taxon>Duplodnaviria</taxon>
        <taxon>Heunggongvirae</taxon>
        <taxon>Uroviricota</taxon>
        <taxon>Caudoviricetes</taxon>
        <taxon>Peduoviridae</taxon>
        <taxon>Maltschvirus</taxon>
        <taxon>Maltschvirus maltsch</taxon>
    </lineage>
</organism>
<feature type="compositionally biased region" description="Basic and acidic residues" evidence="1">
    <location>
        <begin position="72"/>
        <end position="101"/>
    </location>
</feature>
<reference evidence="2" key="1">
    <citation type="submission" date="2020-05" db="EMBL/GenBank/DDBJ databases">
        <authorList>
            <person name="Chiriac C."/>
            <person name="Salcher M."/>
            <person name="Ghai R."/>
            <person name="Kavagutti S V."/>
        </authorList>
    </citation>
    <scope>NUCLEOTIDE SEQUENCE</scope>
</reference>
<accession>A0A6J5RYI1</accession>
<dbReference type="EMBL" id="LR797257">
    <property type="protein sequence ID" value="CAB4197265.1"/>
    <property type="molecule type" value="Genomic_DNA"/>
</dbReference>
<evidence type="ECO:0000256" key="1">
    <source>
        <dbReference type="SAM" id="MobiDB-lite"/>
    </source>
</evidence>
<sequence length="107" mass="12165">MASFNNINSQLGRYVKKGSLEPIGVCDYSGFFFSKSDLIKQMEWRGNSLVWTGFMVGRPFLDIPSEQNRPPLIKDDPKTVDNARPNDKGEDISKISADERLRKARQV</sequence>
<name>A0A6J5RYI1_9CAUD</name>